<dbReference type="Gene3D" id="1.10.2020.10">
    <property type="entry name" value="uronate isomerase, domain 2, chain A"/>
    <property type="match status" value="1"/>
</dbReference>
<reference evidence="8 9" key="1">
    <citation type="submission" date="2016-10" db="EMBL/GenBank/DDBJ databases">
        <authorList>
            <person name="de Groot N.N."/>
        </authorList>
    </citation>
    <scope>NUCLEOTIDE SEQUENCE [LARGE SCALE GENOMIC DNA]</scope>
    <source>
        <strain evidence="8 9">ATCC 51327</strain>
    </source>
</reference>
<gene>
    <name evidence="7" type="primary">uxaC</name>
    <name evidence="8" type="ORF">SAMN02983006_01466</name>
</gene>
<dbReference type="EMBL" id="FOTI01000018">
    <property type="protein sequence ID" value="SFL55944.1"/>
    <property type="molecule type" value="Genomic_DNA"/>
</dbReference>
<evidence type="ECO:0000256" key="1">
    <source>
        <dbReference type="ARBA" id="ARBA00001165"/>
    </source>
</evidence>
<dbReference type="InterPro" id="IPR003766">
    <property type="entry name" value="Uronate_isomerase"/>
</dbReference>
<dbReference type="GO" id="GO:0008880">
    <property type="term" value="F:glucuronate isomerase activity"/>
    <property type="evidence" value="ECO:0007669"/>
    <property type="project" value="UniProtKB-UniRule"/>
</dbReference>
<evidence type="ECO:0000313" key="9">
    <source>
        <dbReference type="Proteomes" id="UP000199006"/>
    </source>
</evidence>
<dbReference type="SUPFAM" id="SSF51556">
    <property type="entry name" value="Metallo-dependent hydrolases"/>
    <property type="match status" value="1"/>
</dbReference>
<evidence type="ECO:0000256" key="2">
    <source>
        <dbReference type="ARBA" id="ARBA00004892"/>
    </source>
</evidence>
<dbReference type="RefSeq" id="WP_089861521.1">
    <property type="nucleotide sequence ID" value="NZ_FOTI01000018.1"/>
</dbReference>
<dbReference type="HAMAP" id="MF_00675">
    <property type="entry name" value="UxaC"/>
    <property type="match status" value="1"/>
</dbReference>
<protein>
    <recommendedName>
        <fullName evidence="5 7">Uronate isomerase</fullName>
        <ecNumber evidence="4 7">5.3.1.12</ecNumber>
    </recommendedName>
    <alternativeName>
        <fullName evidence="7">Glucuronate isomerase</fullName>
    </alternativeName>
    <alternativeName>
        <fullName evidence="7">Uronic isomerase</fullName>
    </alternativeName>
</protein>
<accession>A0A1I4INS2</accession>
<evidence type="ECO:0000256" key="6">
    <source>
        <dbReference type="ARBA" id="ARBA00023235"/>
    </source>
</evidence>
<dbReference type="NCBIfam" id="NF002794">
    <property type="entry name" value="PRK02925.1"/>
    <property type="match status" value="1"/>
</dbReference>
<dbReference type="PANTHER" id="PTHR30068:SF4">
    <property type="entry name" value="URONATE ISOMERASE"/>
    <property type="match status" value="1"/>
</dbReference>
<organism evidence="8 9">
    <name type="scientific">Halanaerobium salsuginis</name>
    <dbReference type="NCBI Taxonomy" id="29563"/>
    <lineage>
        <taxon>Bacteria</taxon>
        <taxon>Bacillati</taxon>
        <taxon>Bacillota</taxon>
        <taxon>Clostridia</taxon>
        <taxon>Halanaerobiales</taxon>
        <taxon>Halanaerobiaceae</taxon>
        <taxon>Halanaerobium</taxon>
    </lineage>
</organism>
<dbReference type="Proteomes" id="UP000199006">
    <property type="component" value="Unassembled WGS sequence"/>
</dbReference>
<evidence type="ECO:0000256" key="7">
    <source>
        <dbReference type="HAMAP-Rule" id="MF_00675"/>
    </source>
</evidence>
<dbReference type="Gene3D" id="3.20.20.140">
    <property type="entry name" value="Metal-dependent hydrolases"/>
    <property type="match status" value="1"/>
</dbReference>
<keyword evidence="9" id="KW-1185">Reference proteome</keyword>
<name>A0A1I4INS2_9FIRM</name>
<comment type="pathway">
    <text evidence="2 7">Carbohydrate metabolism; pentose and glucuronate interconversion.</text>
</comment>
<dbReference type="PANTHER" id="PTHR30068">
    <property type="entry name" value="URONATE ISOMERASE"/>
    <property type="match status" value="1"/>
</dbReference>
<dbReference type="EC" id="5.3.1.12" evidence="4 7"/>
<comment type="catalytic activity">
    <reaction evidence="7">
        <text>aldehydo-D-galacturonate = keto-D-tagaturonate</text>
        <dbReference type="Rhea" id="RHEA:27702"/>
        <dbReference type="ChEBI" id="CHEBI:12952"/>
        <dbReference type="ChEBI" id="CHEBI:17886"/>
    </reaction>
</comment>
<evidence type="ECO:0000313" key="8">
    <source>
        <dbReference type="EMBL" id="SFL55944.1"/>
    </source>
</evidence>
<dbReference type="STRING" id="29563.SAMN02983006_01466"/>
<evidence type="ECO:0000256" key="4">
    <source>
        <dbReference type="ARBA" id="ARBA00012546"/>
    </source>
</evidence>
<evidence type="ECO:0000256" key="3">
    <source>
        <dbReference type="ARBA" id="ARBA00008397"/>
    </source>
</evidence>
<dbReference type="InterPro" id="IPR032466">
    <property type="entry name" value="Metal_Hydrolase"/>
</dbReference>
<dbReference type="Pfam" id="PF02614">
    <property type="entry name" value="UxaC"/>
    <property type="match status" value="1"/>
</dbReference>
<evidence type="ECO:0000256" key="5">
    <source>
        <dbReference type="ARBA" id="ARBA00020555"/>
    </source>
</evidence>
<comment type="similarity">
    <text evidence="3 7">Belongs to the metallo-dependent hydrolases superfamily. Uronate isomerase family.</text>
</comment>
<dbReference type="OrthoDB" id="9766564at2"/>
<keyword evidence="6 7" id="KW-0413">Isomerase</keyword>
<dbReference type="AlphaFoldDB" id="A0A1I4INS2"/>
<dbReference type="UniPathway" id="UPA00246"/>
<proteinExistence type="inferred from homology"/>
<dbReference type="GO" id="GO:0019698">
    <property type="term" value="P:D-galacturonate catabolic process"/>
    <property type="evidence" value="ECO:0007669"/>
    <property type="project" value="TreeGrafter"/>
</dbReference>
<comment type="catalytic activity">
    <reaction evidence="1 7">
        <text>D-glucuronate = D-fructuronate</text>
        <dbReference type="Rhea" id="RHEA:13049"/>
        <dbReference type="ChEBI" id="CHEBI:58720"/>
        <dbReference type="ChEBI" id="CHEBI:59863"/>
        <dbReference type="EC" id="5.3.1.12"/>
    </reaction>
</comment>
<dbReference type="GO" id="GO:0042840">
    <property type="term" value="P:D-glucuronate catabolic process"/>
    <property type="evidence" value="ECO:0007669"/>
    <property type="project" value="TreeGrafter"/>
</dbReference>
<sequence>MNNKFSEDLYLTNQTGQQLYHKIAKKMPIIDYHCHLQPREIWENKRFSDLGEMWLAGDHYKWRAMRTFGIAEKYITGSASYYEKYLAFAKIMPQLIGNPLYIWSALELKRFFGIEEPLSAENADQIYFETKKIIKQQNLTPRRCMELSNVELVSTTEDPIDSLEYHQKLKQDHSCQIKVLSAFRPDQAMFCESSNFANYIMQLAKAAATDITDFKSLLLALEKRLKYFKKIGTTISDNGIPYFNWANYRSTEIDNIFRRAVVGDNLTKKEIDQYRSAFLIEMARMYNRNDYVMQLHIGTYLNANTAKVAQIGQSTGFDCTDDSTNIKSVGQLLDKLTSLGELPKTILYPLDSNQIENFAILAAAFCESGVRAKVQLGAPWWFNDQVYGIKRQLAAAANLYPISLSVGMLTDSRSFLSYPRHELYRRVLCNYLGELIERGEYFSNQADLKKVIENICYYNVKNFFDF</sequence>